<dbReference type="InterPro" id="IPR050126">
    <property type="entry name" value="Ap4A_hydrolase"/>
</dbReference>
<dbReference type="SUPFAM" id="SSF56300">
    <property type="entry name" value="Metallo-dependent phosphatases"/>
    <property type="match status" value="1"/>
</dbReference>
<dbReference type="OrthoDB" id="9807890at2"/>
<dbReference type="AlphaFoldDB" id="A0A1H3D510"/>
<dbReference type="InterPro" id="IPR029052">
    <property type="entry name" value="Metallo-depent_PP-like"/>
</dbReference>
<dbReference type="EMBL" id="FNNZ01000042">
    <property type="protein sequence ID" value="SDX61501.1"/>
    <property type="molecule type" value="Genomic_DNA"/>
</dbReference>
<feature type="domain" description="Calcineurin-like phosphoesterase" evidence="1">
    <location>
        <begin position="9"/>
        <end position="203"/>
    </location>
</feature>
<dbReference type="GO" id="GO:0016791">
    <property type="term" value="F:phosphatase activity"/>
    <property type="evidence" value="ECO:0007669"/>
    <property type="project" value="TreeGrafter"/>
</dbReference>
<proteinExistence type="predicted"/>
<dbReference type="PANTHER" id="PTHR42850">
    <property type="entry name" value="METALLOPHOSPHOESTERASE"/>
    <property type="match status" value="1"/>
</dbReference>
<dbReference type="GO" id="GO:0008803">
    <property type="term" value="F:bis(5'-nucleosyl)-tetraphosphatase (symmetrical) activity"/>
    <property type="evidence" value="ECO:0007669"/>
    <property type="project" value="TreeGrafter"/>
</dbReference>
<protein>
    <submittedName>
        <fullName evidence="2">Calcineurin-like phosphoesterase</fullName>
    </submittedName>
</protein>
<dbReference type="GO" id="GO:0005737">
    <property type="term" value="C:cytoplasm"/>
    <property type="evidence" value="ECO:0007669"/>
    <property type="project" value="TreeGrafter"/>
</dbReference>
<evidence type="ECO:0000313" key="2">
    <source>
        <dbReference type="EMBL" id="SDX61501.1"/>
    </source>
</evidence>
<dbReference type="STRING" id="1058.SAMN05421783_14217"/>
<dbReference type="PANTHER" id="PTHR42850:SF4">
    <property type="entry name" value="ZINC-DEPENDENT ENDOPOLYPHOSPHATASE"/>
    <property type="match status" value="1"/>
</dbReference>
<gene>
    <name evidence="2" type="ORF">SAMN05421783_14217</name>
</gene>
<sequence length="258" mass="28533">MTATRPALVAIGDLHGHLELFERLLERIDREVPDARIVTLGDYIDNGPQIPALLDRLIALQAERPGRFFPILGNHDLALLRALGWPGDVPDRTWYARWSERYWNPGLGTANAYGAHDLASFAAAFPAQHRRFLSDLPWSFDDGEIFCVHAGLDVGPIAPQRAALERKTLPAEPSFMPDALRDKSRATRHDPSWERVVVSSHTHLPGHAIFSAPRRVCLSATSDHGGGLLAVQFPERRCWWTNGGEATEVRFPAASASG</sequence>
<evidence type="ECO:0000313" key="3">
    <source>
        <dbReference type="Proteomes" id="UP000198816"/>
    </source>
</evidence>
<evidence type="ECO:0000259" key="1">
    <source>
        <dbReference type="Pfam" id="PF00149"/>
    </source>
</evidence>
<dbReference type="RefSeq" id="WP_093038262.1">
    <property type="nucleotide sequence ID" value="NZ_FNNZ01000042.1"/>
</dbReference>
<reference evidence="3" key="1">
    <citation type="submission" date="2016-10" db="EMBL/GenBank/DDBJ databases">
        <authorList>
            <person name="Varghese N."/>
            <person name="Submissions S."/>
        </authorList>
    </citation>
    <scope>NUCLEOTIDE SEQUENCE [LARGE SCALE GENOMIC DNA]</scope>
    <source>
        <strain evidence="3">DSM 217</strain>
    </source>
</reference>
<name>A0A1H3D510_THIRO</name>
<dbReference type="GO" id="GO:0110154">
    <property type="term" value="P:RNA decapping"/>
    <property type="evidence" value="ECO:0007669"/>
    <property type="project" value="TreeGrafter"/>
</dbReference>
<dbReference type="Proteomes" id="UP000198816">
    <property type="component" value="Unassembled WGS sequence"/>
</dbReference>
<dbReference type="Gene3D" id="3.60.21.10">
    <property type="match status" value="1"/>
</dbReference>
<keyword evidence="3" id="KW-1185">Reference proteome</keyword>
<organism evidence="2 3">
    <name type="scientific">Thiocapsa roseopersicina</name>
    <dbReference type="NCBI Taxonomy" id="1058"/>
    <lineage>
        <taxon>Bacteria</taxon>
        <taxon>Pseudomonadati</taxon>
        <taxon>Pseudomonadota</taxon>
        <taxon>Gammaproteobacteria</taxon>
        <taxon>Chromatiales</taxon>
        <taxon>Chromatiaceae</taxon>
        <taxon>Thiocapsa</taxon>
    </lineage>
</organism>
<accession>A0A1H3D510</accession>
<dbReference type="InterPro" id="IPR004843">
    <property type="entry name" value="Calcineurin-like_PHP"/>
</dbReference>
<dbReference type="Pfam" id="PF00149">
    <property type="entry name" value="Metallophos"/>
    <property type="match status" value="1"/>
</dbReference>